<name>A0ABS6WCE2_9BIFI</name>
<keyword evidence="8" id="KW-1185">Reference proteome</keyword>
<evidence type="ECO:0000256" key="4">
    <source>
        <dbReference type="ARBA" id="ARBA00023315"/>
    </source>
</evidence>
<evidence type="ECO:0000313" key="8">
    <source>
        <dbReference type="Proteomes" id="UP000812844"/>
    </source>
</evidence>
<dbReference type="InterPro" id="IPR039369">
    <property type="entry name" value="LacA-like"/>
</dbReference>
<comment type="similarity">
    <text evidence="1 5">Belongs to the transferase hexapeptide repeat family.</text>
</comment>
<dbReference type="RefSeq" id="WP_219082471.1">
    <property type="nucleotide sequence ID" value="NZ_JAHBBD010000020.1"/>
</dbReference>
<sequence length="215" mass="23795">MTVPRQVLDRMQSGDVYLCDDEEMLAAQRAQMELLYDFNATRPGEMDRRMTLARRLLGFVGEGAYIEPPLHANWGCNTSVGNRFYANFNLTLVDDGTITIGDDVMLGPNVTIVTTGHPIRPDLRRAPTITQFSLPVSIHDGVWIGAGATILPGVTIGENSVIGAHSLVTKDVPANVVAYGNPCRVVREIDGRDDVYYWRDRRINPPFDVVPEPGR</sequence>
<dbReference type="InterPro" id="IPR024688">
    <property type="entry name" value="Mac_dom"/>
</dbReference>
<dbReference type="PANTHER" id="PTHR43017">
    <property type="entry name" value="GALACTOSIDE O-ACETYLTRANSFERASE"/>
    <property type="match status" value="1"/>
</dbReference>
<evidence type="ECO:0000313" key="7">
    <source>
        <dbReference type="EMBL" id="MBW3083386.1"/>
    </source>
</evidence>
<dbReference type="InterPro" id="IPR001451">
    <property type="entry name" value="Hexapep"/>
</dbReference>
<keyword evidence="2 5" id="KW-0808">Transferase</keyword>
<dbReference type="PANTHER" id="PTHR43017:SF1">
    <property type="entry name" value="ACETYLTRANSFERASE YJL218W-RELATED"/>
    <property type="match status" value="1"/>
</dbReference>
<dbReference type="SMART" id="SM01266">
    <property type="entry name" value="Mac"/>
    <property type="match status" value="1"/>
</dbReference>
<gene>
    <name evidence="7" type="ORF">KIH73_08430</name>
</gene>
<dbReference type="EC" id="2.3.1.-" evidence="5"/>
<dbReference type="Pfam" id="PF00132">
    <property type="entry name" value="Hexapep"/>
    <property type="match status" value="1"/>
</dbReference>
<reference evidence="7 8" key="1">
    <citation type="submission" date="2021-05" db="EMBL/GenBank/DDBJ databases">
        <title>Phylogenetic classification of ten novel species belonging to the genus Bifidobacterium comprising B. colchicus sp. nov., B. abeli sp. nov., B. bicoloris sp. nov., B. guerezis sp. nov., B. rosaliae sp. nov., B. santillanensis sp. nov., B. argentati sp. nov., B. amazzoni sp. nov., B. pluviali sp. nov., and B. pinnaculum sp. nov.</title>
        <authorList>
            <person name="Lugli G.A."/>
            <person name="Ruiz Garcia L."/>
            <person name="Margolles A."/>
            <person name="Ventura M."/>
        </authorList>
    </citation>
    <scope>NUCLEOTIDE SEQUENCE [LARGE SCALE GENOMIC DNA]</scope>
    <source>
        <strain evidence="7 8">6T3</strain>
    </source>
</reference>
<feature type="domain" description="Maltose/galactoside acetyltransferase" evidence="6">
    <location>
        <begin position="8"/>
        <end position="62"/>
    </location>
</feature>
<dbReference type="CDD" id="cd03357">
    <property type="entry name" value="LbH_MAT_GAT"/>
    <property type="match status" value="1"/>
</dbReference>
<proteinExistence type="inferred from homology"/>
<dbReference type="Proteomes" id="UP000812844">
    <property type="component" value="Unassembled WGS sequence"/>
</dbReference>
<comment type="caution">
    <text evidence="7">The sequence shown here is derived from an EMBL/GenBank/DDBJ whole genome shotgun (WGS) entry which is preliminary data.</text>
</comment>
<organism evidence="7 8">
    <name type="scientific">Bifidobacterium phasiani</name>
    <dbReference type="NCBI Taxonomy" id="2834431"/>
    <lineage>
        <taxon>Bacteria</taxon>
        <taxon>Bacillati</taxon>
        <taxon>Actinomycetota</taxon>
        <taxon>Actinomycetes</taxon>
        <taxon>Bifidobacteriales</taxon>
        <taxon>Bifidobacteriaceae</taxon>
        <taxon>Bifidobacterium</taxon>
    </lineage>
</organism>
<keyword evidence="3" id="KW-0677">Repeat</keyword>
<dbReference type="Pfam" id="PF12464">
    <property type="entry name" value="Mac"/>
    <property type="match status" value="1"/>
</dbReference>
<protein>
    <recommendedName>
        <fullName evidence="5">Acetyltransferase</fullName>
        <ecNumber evidence="5">2.3.1.-</ecNumber>
    </recommendedName>
</protein>
<evidence type="ECO:0000259" key="6">
    <source>
        <dbReference type="SMART" id="SM01266"/>
    </source>
</evidence>
<dbReference type="EMBL" id="JAHBBD010000020">
    <property type="protein sequence ID" value="MBW3083386.1"/>
    <property type="molecule type" value="Genomic_DNA"/>
</dbReference>
<dbReference type="PROSITE" id="PS00101">
    <property type="entry name" value="HEXAPEP_TRANSFERASES"/>
    <property type="match status" value="1"/>
</dbReference>
<evidence type="ECO:0000256" key="5">
    <source>
        <dbReference type="RuleBase" id="RU367021"/>
    </source>
</evidence>
<evidence type="ECO:0000256" key="3">
    <source>
        <dbReference type="ARBA" id="ARBA00022737"/>
    </source>
</evidence>
<accession>A0ABS6WCE2</accession>
<dbReference type="InterPro" id="IPR018357">
    <property type="entry name" value="Hexapep_transf_CS"/>
</dbReference>
<keyword evidence="4 5" id="KW-0012">Acyltransferase</keyword>
<evidence type="ECO:0000256" key="2">
    <source>
        <dbReference type="ARBA" id="ARBA00022679"/>
    </source>
</evidence>
<evidence type="ECO:0000256" key="1">
    <source>
        <dbReference type="ARBA" id="ARBA00007274"/>
    </source>
</evidence>